<reference evidence="1 2" key="1">
    <citation type="journal article" date="2015" name="Genome Announc.">
        <title>Expanding the biotechnology potential of lactobacilli through comparative genomics of 213 strains and associated genera.</title>
        <authorList>
            <person name="Sun Z."/>
            <person name="Harris H.M."/>
            <person name="McCann A."/>
            <person name="Guo C."/>
            <person name="Argimon S."/>
            <person name="Zhang W."/>
            <person name="Yang X."/>
            <person name="Jeffery I.B."/>
            <person name="Cooney J.C."/>
            <person name="Kagawa T.F."/>
            <person name="Liu W."/>
            <person name="Song Y."/>
            <person name="Salvetti E."/>
            <person name="Wrobel A."/>
            <person name="Rasinkangas P."/>
            <person name="Parkhill J."/>
            <person name="Rea M.C."/>
            <person name="O'Sullivan O."/>
            <person name="Ritari J."/>
            <person name="Douillard F.P."/>
            <person name="Paul Ross R."/>
            <person name="Yang R."/>
            <person name="Briner A.E."/>
            <person name="Felis G.E."/>
            <person name="de Vos W.M."/>
            <person name="Barrangou R."/>
            <person name="Klaenhammer T.R."/>
            <person name="Caufield P.W."/>
            <person name="Cui Y."/>
            <person name="Zhang H."/>
            <person name="O'Toole P.W."/>
        </authorList>
    </citation>
    <scope>NUCLEOTIDE SEQUENCE [LARGE SCALE GENOMIC DNA]</scope>
    <source>
        <strain evidence="1 2">DSM 20003</strain>
    </source>
</reference>
<organism evidence="1 2">
    <name type="scientific">Loigolactobacillus bifermentans DSM 20003</name>
    <dbReference type="NCBI Taxonomy" id="1423726"/>
    <lineage>
        <taxon>Bacteria</taxon>
        <taxon>Bacillati</taxon>
        <taxon>Bacillota</taxon>
        <taxon>Bacilli</taxon>
        <taxon>Lactobacillales</taxon>
        <taxon>Lactobacillaceae</taxon>
        <taxon>Loigolactobacillus</taxon>
    </lineage>
</organism>
<dbReference type="Proteomes" id="UP000051461">
    <property type="component" value="Unassembled WGS sequence"/>
</dbReference>
<dbReference type="PANTHER" id="PTHR36849:SF1">
    <property type="entry name" value="CYTOPLASMIC PROTEIN"/>
    <property type="match status" value="1"/>
</dbReference>
<evidence type="ECO:0000313" key="1">
    <source>
        <dbReference type="EMBL" id="KRK32639.1"/>
    </source>
</evidence>
<comment type="caution">
    <text evidence="1">The sequence shown here is derived from an EMBL/GenBank/DDBJ whole genome shotgun (WGS) entry which is preliminary data.</text>
</comment>
<evidence type="ECO:0008006" key="3">
    <source>
        <dbReference type="Google" id="ProtNLM"/>
    </source>
</evidence>
<protein>
    <recommendedName>
        <fullName evidence="3">Uroporphyrin-III C-methyltransferase</fullName>
    </recommendedName>
</protein>
<keyword evidence="2" id="KW-1185">Reference proteome</keyword>
<dbReference type="PATRIC" id="fig|1423726.3.peg.2147"/>
<dbReference type="Pfam" id="PF22752">
    <property type="entry name" value="DUF488-N3i"/>
    <property type="match status" value="1"/>
</dbReference>
<dbReference type="EMBL" id="AZDA01000140">
    <property type="protein sequence ID" value="KRK32639.1"/>
    <property type="molecule type" value="Genomic_DNA"/>
</dbReference>
<dbReference type="AlphaFoldDB" id="A0A0R1GEU6"/>
<evidence type="ECO:0000313" key="2">
    <source>
        <dbReference type="Proteomes" id="UP000051461"/>
    </source>
</evidence>
<dbReference type="STRING" id="1423726.FC07_GL002071"/>
<dbReference type="OrthoDB" id="9790745at2"/>
<dbReference type="InterPro" id="IPR052552">
    <property type="entry name" value="YeaO-like"/>
</dbReference>
<sequence length="119" mass="13778">MNIKLERIYTKPVDHDGYRVLTDRLWPRGISKVNAALDDWAKEIAPSTELRQWFQHEPAKFPEFKQRYLAELAANPAAPEFVTQIKRQGATQPIILLYGAKDTVHNQARVLAEWLPKQL</sequence>
<name>A0A0R1GEU6_9LACO</name>
<dbReference type="PANTHER" id="PTHR36849">
    <property type="entry name" value="CYTOPLASMIC PROTEIN-RELATED"/>
    <property type="match status" value="1"/>
</dbReference>
<accession>A0A0R1GEU6</accession>
<dbReference type="RefSeq" id="WP_057905899.1">
    <property type="nucleotide sequence ID" value="NZ_AZDA01000140.1"/>
</dbReference>
<gene>
    <name evidence="1" type="ORF">FC07_GL002071</name>
</gene>
<proteinExistence type="predicted"/>